<dbReference type="RefSeq" id="WP_151681053.1">
    <property type="nucleotide sequence ID" value="NZ_BKZP01000001.1"/>
</dbReference>
<accession>A0A5J4JEF3</accession>
<keyword evidence="2" id="KW-1185">Reference proteome</keyword>
<organism evidence="1 2">
    <name type="scientific">Weizmannia acidilactici</name>
    <dbReference type="NCBI Taxonomy" id="2607726"/>
    <lineage>
        <taxon>Bacteria</taxon>
        <taxon>Bacillati</taxon>
        <taxon>Bacillota</taxon>
        <taxon>Bacilli</taxon>
        <taxon>Bacillales</taxon>
        <taxon>Bacillaceae</taxon>
        <taxon>Heyndrickxia</taxon>
    </lineage>
</organism>
<dbReference type="Proteomes" id="UP000391919">
    <property type="component" value="Unassembled WGS sequence"/>
</dbReference>
<evidence type="ECO:0008006" key="3">
    <source>
        <dbReference type="Google" id="ProtNLM"/>
    </source>
</evidence>
<dbReference type="AlphaFoldDB" id="A0A5J4JEF3"/>
<protein>
    <recommendedName>
        <fullName evidence="3">Transposase</fullName>
    </recommendedName>
</protein>
<evidence type="ECO:0000313" key="2">
    <source>
        <dbReference type="Proteomes" id="UP000391919"/>
    </source>
</evidence>
<sequence length="375" mass="42836">MNKFRIEYTTGSVPFCSGLAVVGFLLQQTNLASRLDNAISENIKRNLGYSNGDVAKSYIGLLCLGKKDFGAIEAFRNDTFFRSSFNLERVPSSAVLEHRLDEAALSDEWNGILMEESLELIHQTNAPVSPVFIKDQAYVSVEIEGPFAFIGQEGYCIQFETATELQFIQKTVQSAQKLAAGPFLWRLDTGEDSTEIVSVLLEHEMDFILRQTPQNTDAWIENALKHGMCCIEREGENVYFGFVPENVTVNGQGRTVRKVFKMIERTIDQNGQIFLMPQYEMELYWTTLGIPAAAVLQLYNEHQKVCNQINREFKSDLHFKQLPSKHDKTNELVLHFGMFAYNLLRVIGQGNKRMKRIRDVIRELPKRSILEENEN</sequence>
<evidence type="ECO:0000313" key="1">
    <source>
        <dbReference type="EMBL" id="GER70433.1"/>
    </source>
</evidence>
<comment type="caution">
    <text evidence="1">The sequence shown here is derived from an EMBL/GenBank/DDBJ whole genome shotgun (WGS) entry which is preliminary data.</text>
</comment>
<gene>
    <name evidence="1" type="ORF">BpJC7_17360</name>
</gene>
<name>A0A5J4JEF3_9BACI</name>
<proteinExistence type="predicted"/>
<dbReference type="EMBL" id="BKZQ01000020">
    <property type="protein sequence ID" value="GER70433.1"/>
    <property type="molecule type" value="Genomic_DNA"/>
</dbReference>
<reference evidence="1 2" key="1">
    <citation type="submission" date="2019-09" db="EMBL/GenBank/DDBJ databases">
        <title>Draft genome sequence of Bacillus sp. JC-7.</title>
        <authorList>
            <person name="Tanaka N."/>
            <person name="Shiwa Y."/>
            <person name="Fujita N."/>
            <person name="Tanasupawat S."/>
        </authorList>
    </citation>
    <scope>NUCLEOTIDE SEQUENCE [LARGE SCALE GENOMIC DNA]</scope>
    <source>
        <strain evidence="1 2">JC-7</strain>
    </source>
</reference>